<gene>
    <name evidence="6" type="ORF">A7K91_18555</name>
</gene>
<keyword evidence="2 4" id="KW-0067">ATP-binding</keyword>
<dbReference type="AlphaFoldDB" id="A0A1A5YR32"/>
<dbReference type="Pfam" id="PF00004">
    <property type="entry name" value="AAA"/>
    <property type="match status" value="1"/>
</dbReference>
<dbReference type="InterPro" id="IPR050168">
    <property type="entry name" value="AAA_ATPase_domain"/>
</dbReference>
<dbReference type="GO" id="GO:0005524">
    <property type="term" value="F:ATP binding"/>
    <property type="evidence" value="ECO:0007669"/>
    <property type="project" value="UniProtKB-KW"/>
</dbReference>
<dbReference type="Gene3D" id="3.40.50.300">
    <property type="entry name" value="P-loop containing nucleotide triphosphate hydrolases"/>
    <property type="match status" value="1"/>
</dbReference>
<reference evidence="6 7" key="1">
    <citation type="submission" date="2016-05" db="EMBL/GenBank/DDBJ databases">
        <title>Paenibacillus oryzae. sp. nov., isolated from the rice root.</title>
        <authorList>
            <person name="Zhang J."/>
            <person name="Zhang X."/>
        </authorList>
    </citation>
    <scope>NUCLEOTIDE SEQUENCE [LARGE SCALE GENOMIC DNA]</scope>
    <source>
        <strain evidence="6 7">1DrF-4</strain>
    </source>
</reference>
<comment type="similarity">
    <text evidence="4">Belongs to the AAA ATPase family.</text>
</comment>
<dbReference type="InterPro" id="IPR003960">
    <property type="entry name" value="ATPase_AAA_CS"/>
</dbReference>
<dbReference type="OrthoDB" id="9809379at2"/>
<dbReference type="InterPro" id="IPR027417">
    <property type="entry name" value="P-loop_NTPase"/>
</dbReference>
<organism evidence="6 7">
    <name type="scientific">Paenibacillus oryzae</name>
    <dbReference type="NCBI Taxonomy" id="1844972"/>
    <lineage>
        <taxon>Bacteria</taxon>
        <taxon>Bacillati</taxon>
        <taxon>Bacillota</taxon>
        <taxon>Bacilli</taxon>
        <taxon>Bacillales</taxon>
        <taxon>Paenibacillaceae</taxon>
        <taxon>Paenibacillus</taxon>
    </lineage>
</organism>
<comment type="caution">
    <text evidence="6">The sequence shown here is derived from an EMBL/GenBank/DDBJ whole genome shotgun (WGS) entry which is preliminary data.</text>
</comment>
<sequence length="321" mass="36323">MSDHNDRDDLAERRRNKLKLLQFDKAGKDLVETEKPGETFQDVGGLEDVKKKIRMNFILPLQQPELFTAYGREAGGSLLLFGPPGCGKTFLARAIAGEIEANFLHIELQAILSMYVGQSETNLHDVFQKARENKPCVVFIDELDAIGGSRNTMRQHHDRMLVNQLLLELDGLKAFNDGIFVIGATNTPWYLDSALRRPGRFNHLIFVPPPEEAERQSILNLKLKGKPMEKLDLSRIAKETRHFSGADLEQIVKDAVENALERSIETGELQPITQEDMRKSSKGRKATTLEWFATAKNYATFSDVNQDYQHVLDYIKANGLK</sequence>
<dbReference type="STRING" id="1844972.A7K91_18555"/>
<name>A0A1A5YR32_9BACL</name>
<dbReference type="PANTHER" id="PTHR23077">
    <property type="entry name" value="AAA-FAMILY ATPASE"/>
    <property type="match status" value="1"/>
</dbReference>
<protein>
    <submittedName>
        <fullName evidence="6">AAA family ATPase</fullName>
    </submittedName>
</protein>
<evidence type="ECO:0000256" key="1">
    <source>
        <dbReference type="ARBA" id="ARBA00022741"/>
    </source>
</evidence>
<accession>A0A1A5YR32</accession>
<dbReference type="FunFam" id="3.40.50.300:FF:001025">
    <property type="entry name" value="ATPase family, AAA domain-containing 2B"/>
    <property type="match status" value="1"/>
</dbReference>
<keyword evidence="1 4" id="KW-0547">Nucleotide-binding</keyword>
<dbReference type="Gene3D" id="1.10.8.60">
    <property type="match status" value="1"/>
</dbReference>
<evidence type="ECO:0000256" key="2">
    <source>
        <dbReference type="ARBA" id="ARBA00022840"/>
    </source>
</evidence>
<keyword evidence="3" id="KW-0175">Coiled coil</keyword>
<dbReference type="Pfam" id="PF17862">
    <property type="entry name" value="AAA_lid_3"/>
    <property type="match status" value="1"/>
</dbReference>
<dbReference type="InterPro" id="IPR041569">
    <property type="entry name" value="AAA_lid_3"/>
</dbReference>
<evidence type="ECO:0000256" key="3">
    <source>
        <dbReference type="ARBA" id="ARBA00023054"/>
    </source>
</evidence>
<dbReference type="InterPro" id="IPR003593">
    <property type="entry name" value="AAA+_ATPase"/>
</dbReference>
<dbReference type="RefSeq" id="WP_068679844.1">
    <property type="nucleotide sequence ID" value="NZ_LYPA01000030.1"/>
</dbReference>
<dbReference type="GO" id="GO:0016887">
    <property type="term" value="F:ATP hydrolysis activity"/>
    <property type="evidence" value="ECO:0007669"/>
    <property type="project" value="InterPro"/>
</dbReference>
<proteinExistence type="inferred from homology"/>
<evidence type="ECO:0000313" key="7">
    <source>
        <dbReference type="Proteomes" id="UP000092024"/>
    </source>
</evidence>
<dbReference type="PROSITE" id="PS00674">
    <property type="entry name" value="AAA"/>
    <property type="match status" value="1"/>
</dbReference>
<evidence type="ECO:0000259" key="5">
    <source>
        <dbReference type="SMART" id="SM00382"/>
    </source>
</evidence>
<dbReference type="Proteomes" id="UP000092024">
    <property type="component" value="Unassembled WGS sequence"/>
</dbReference>
<dbReference type="PANTHER" id="PTHR23077:SF171">
    <property type="entry name" value="NUCLEAR VALOSIN-CONTAINING PROTEIN-LIKE"/>
    <property type="match status" value="1"/>
</dbReference>
<dbReference type="SUPFAM" id="SSF52540">
    <property type="entry name" value="P-loop containing nucleoside triphosphate hydrolases"/>
    <property type="match status" value="1"/>
</dbReference>
<evidence type="ECO:0000313" key="6">
    <source>
        <dbReference type="EMBL" id="OBR68024.1"/>
    </source>
</evidence>
<dbReference type="SMART" id="SM00382">
    <property type="entry name" value="AAA"/>
    <property type="match status" value="1"/>
</dbReference>
<evidence type="ECO:0000256" key="4">
    <source>
        <dbReference type="RuleBase" id="RU003651"/>
    </source>
</evidence>
<keyword evidence="7" id="KW-1185">Reference proteome</keyword>
<dbReference type="EMBL" id="LYPA01000030">
    <property type="protein sequence ID" value="OBR68024.1"/>
    <property type="molecule type" value="Genomic_DNA"/>
</dbReference>
<dbReference type="InterPro" id="IPR003959">
    <property type="entry name" value="ATPase_AAA_core"/>
</dbReference>
<feature type="domain" description="AAA+ ATPase" evidence="5">
    <location>
        <begin position="74"/>
        <end position="211"/>
    </location>
</feature>